<keyword evidence="1" id="KW-0812">Transmembrane</keyword>
<evidence type="ECO:0000313" key="4">
    <source>
        <dbReference type="Proteomes" id="UP000533476"/>
    </source>
</evidence>
<keyword evidence="1" id="KW-1133">Transmembrane helix</keyword>
<protein>
    <submittedName>
        <fullName evidence="3">GGDEF domain-containing protein</fullName>
    </submittedName>
</protein>
<keyword evidence="4" id="KW-1185">Reference proteome</keyword>
<feature type="domain" description="GGDEF" evidence="2">
    <location>
        <begin position="119"/>
        <end position="252"/>
    </location>
</feature>
<dbReference type="FunFam" id="3.30.70.270:FF:000001">
    <property type="entry name" value="Diguanylate cyclase domain protein"/>
    <property type="match status" value="1"/>
</dbReference>
<dbReference type="SUPFAM" id="SSF55073">
    <property type="entry name" value="Nucleotide cyclase"/>
    <property type="match status" value="1"/>
</dbReference>
<dbReference type="SMART" id="SM00267">
    <property type="entry name" value="GGDEF"/>
    <property type="match status" value="1"/>
</dbReference>
<dbReference type="GO" id="GO:0043709">
    <property type="term" value="P:cell adhesion involved in single-species biofilm formation"/>
    <property type="evidence" value="ECO:0007669"/>
    <property type="project" value="TreeGrafter"/>
</dbReference>
<dbReference type="Gene3D" id="3.30.70.270">
    <property type="match status" value="1"/>
</dbReference>
<dbReference type="PANTHER" id="PTHR45138:SF9">
    <property type="entry name" value="DIGUANYLATE CYCLASE DGCM-RELATED"/>
    <property type="match status" value="1"/>
</dbReference>
<dbReference type="EMBL" id="JABBVZ010000077">
    <property type="protein sequence ID" value="NMP23983.1"/>
    <property type="molecule type" value="Genomic_DNA"/>
</dbReference>
<dbReference type="PANTHER" id="PTHR45138">
    <property type="entry name" value="REGULATORY COMPONENTS OF SENSORY TRANSDUCTION SYSTEM"/>
    <property type="match status" value="1"/>
</dbReference>
<dbReference type="GO" id="GO:0005886">
    <property type="term" value="C:plasma membrane"/>
    <property type="evidence" value="ECO:0007669"/>
    <property type="project" value="TreeGrafter"/>
</dbReference>
<name>A0A7Y0L6L2_9FIRM</name>
<dbReference type="CDD" id="cd01949">
    <property type="entry name" value="GGDEF"/>
    <property type="match status" value="1"/>
</dbReference>
<keyword evidence="1" id="KW-0472">Membrane</keyword>
<dbReference type="GO" id="GO:0052621">
    <property type="term" value="F:diguanylate cyclase activity"/>
    <property type="evidence" value="ECO:0007669"/>
    <property type="project" value="TreeGrafter"/>
</dbReference>
<feature type="transmembrane region" description="Helical" evidence="1">
    <location>
        <begin position="21"/>
        <end position="42"/>
    </location>
</feature>
<feature type="transmembrane region" description="Helical" evidence="1">
    <location>
        <begin position="54"/>
        <end position="77"/>
    </location>
</feature>
<evidence type="ECO:0000313" key="3">
    <source>
        <dbReference type="EMBL" id="NMP23983.1"/>
    </source>
</evidence>
<proteinExistence type="predicted"/>
<reference evidence="3 4" key="1">
    <citation type="submission" date="2020-04" db="EMBL/GenBank/DDBJ databases">
        <authorList>
            <person name="Zhang R."/>
            <person name="Schippers A."/>
        </authorList>
    </citation>
    <scope>NUCLEOTIDE SEQUENCE [LARGE SCALE GENOMIC DNA]</scope>
    <source>
        <strain evidence="3 4">DSM 109850</strain>
    </source>
</reference>
<sequence length="255" mass="28619">MQLKREHLSANRDFRDPWTRIEHLVGAYVTGYVVLSVILWFGVWRVMPRHFIRLWVVGSGGEGILTAILLVTLRLLVRRHLWWPLHQQAAHDGLTGLYRPTVFWEHFGHQVALAYRHQQPLAFAFLDLDDFKQINDHYGHATGDAVLRAFGQYLRQQARAGDIVGRLGGEEFGWLLPGATVTDAQVAVERFLTLVRSDPIEQNPEITFSGGIAGLTGHETHPLSAWELAEAADRALYQVKAAGKAQIVMASSPST</sequence>
<evidence type="ECO:0000256" key="1">
    <source>
        <dbReference type="SAM" id="Phobius"/>
    </source>
</evidence>
<dbReference type="PROSITE" id="PS50887">
    <property type="entry name" value="GGDEF"/>
    <property type="match status" value="1"/>
</dbReference>
<dbReference type="AlphaFoldDB" id="A0A7Y0L6L2"/>
<comment type="caution">
    <text evidence="3">The sequence shown here is derived from an EMBL/GenBank/DDBJ whole genome shotgun (WGS) entry which is preliminary data.</text>
</comment>
<evidence type="ECO:0000259" key="2">
    <source>
        <dbReference type="PROSITE" id="PS50887"/>
    </source>
</evidence>
<dbReference type="InterPro" id="IPR050469">
    <property type="entry name" value="Diguanylate_Cyclase"/>
</dbReference>
<dbReference type="Pfam" id="PF00990">
    <property type="entry name" value="GGDEF"/>
    <property type="match status" value="1"/>
</dbReference>
<accession>A0A7Y0L6L2</accession>
<dbReference type="NCBIfam" id="TIGR00254">
    <property type="entry name" value="GGDEF"/>
    <property type="match status" value="1"/>
</dbReference>
<dbReference type="RefSeq" id="WP_169101701.1">
    <property type="nucleotide sequence ID" value="NZ_JABBVZ010000077.1"/>
</dbReference>
<dbReference type="InterPro" id="IPR043128">
    <property type="entry name" value="Rev_trsase/Diguanyl_cyclase"/>
</dbReference>
<dbReference type="InterPro" id="IPR000160">
    <property type="entry name" value="GGDEF_dom"/>
</dbReference>
<gene>
    <name evidence="3" type="ORF">HIJ39_16750</name>
</gene>
<dbReference type="InterPro" id="IPR029787">
    <property type="entry name" value="Nucleotide_cyclase"/>
</dbReference>
<dbReference type="GO" id="GO:1902201">
    <property type="term" value="P:negative regulation of bacterial-type flagellum-dependent cell motility"/>
    <property type="evidence" value="ECO:0007669"/>
    <property type="project" value="TreeGrafter"/>
</dbReference>
<organism evidence="3 4">
    <name type="scientific">Sulfobacillus harzensis</name>
    <dbReference type="NCBI Taxonomy" id="2729629"/>
    <lineage>
        <taxon>Bacteria</taxon>
        <taxon>Bacillati</taxon>
        <taxon>Bacillota</taxon>
        <taxon>Clostridia</taxon>
        <taxon>Eubacteriales</taxon>
        <taxon>Clostridiales Family XVII. Incertae Sedis</taxon>
        <taxon>Sulfobacillus</taxon>
    </lineage>
</organism>
<dbReference type="Proteomes" id="UP000533476">
    <property type="component" value="Unassembled WGS sequence"/>
</dbReference>